<sequence>MSGGKKPRWQCDTAEEECSRFELSSEFPNVSGAHTIEYVTSHDVGTSNSPDHNYVADIECHSLSVISMPLHTGATAVILNERDDLASNYVYPEIESTETCYIPETVGRTLEVTNAINLETFTHHMIHPLTQTSPSRKEMEHPEAPAVISDDLSRHDSASDSPEEPSYISGDDIDIEMTANDSMSFDNQLVNPTYLEHSATENEWVLPDASASIAAAILSESVNWELPEEREQDVWFDAADDLTFSSTVQEDNIETLEPEQLQNYEASSPTDNPLYPGALISESESAAAILTFALNSEMSGQDLARVLKLIKLHLPKENNFWSTTYQFHKQFEDIKTPMNFIFP</sequence>
<reference evidence="3" key="1">
    <citation type="submission" date="2025-08" db="UniProtKB">
        <authorList>
            <consortium name="RefSeq"/>
        </authorList>
    </citation>
    <scope>IDENTIFICATION</scope>
    <source>
        <tissue evidence="3">Whole organism</tissue>
    </source>
</reference>
<name>A0A9C6XRK4_FRAOC</name>
<keyword evidence="2" id="KW-1185">Reference proteome</keyword>
<accession>A0A9C6XRK4</accession>
<feature type="region of interest" description="Disordered" evidence="1">
    <location>
        <begin position="132"/>
        <end position="170"/>
    </location>
</feature>
<evidence type="ECO:0000313" key="2">
    <source>
        <dbReference type="Proteomes" id="UP000504606"/>
    </source>
</evidence>
<gene>
    <name evidence="3" type="primary">LOC127750546</name>
</gene>
<proteinExistence type="predicted"/>
<dbReference type="RefSeq" id="XP_052128443.1">
    <property type="nucleotide sequence ID" value="XM_052272483.1"/>
</dbReference>
<dbReference type="GeneID" id="127750546"/>
<evidence type="ECO:0000313" key="3">
    <source>
        <dbReference type="RefSeq" id="XP_052128443.1"/>
    </source>
</evidence>
<organism evidence="2 3">
    <name type="scientific">Frankliniella occidentalis</name>
    <name type="common">Western flower thrips</name>
    <name type="synonym">Euthrips occidentalis</name>
    <dbReference type="NCBI Taxonomy" id="133901"/>
    <lineage>
        <taxon>Eukaryota</taxon>
        <taxon>Metazoa</taxon>
        <taxon>Ecdysozoa</taxon>
        <taxon>Arthropoda</taxon>
        <taxon>Hexapoda</taxon>
        <taxon>Insecta</taxon>
        <taxon>Pterygota</taxon>
        <taxon>Neoptera</taxon>
        <taxon>Paraneoptera</taxon>
        <taxon>Thysanoptera</taxon>
        <taxon>Terebrantia</taxon>
        <taxon>Thripoidea</taxon>
        <taxon>Thripidae</taxon>
        <taxon>Frankliniella</taxon>
    </lineage>
</organism>
<evidence type="ECO:0000256" key="1">
    <source>
        <dbReference type="SAM" id="MobiDB-lite"/>
    </source>
</evidence>
<dbReference type="Proteomes" id="UP000504606">
    <property type="component" value="Unplaced"/>
</dbReference>
<protein>
    <submittedName>
        <fullName evidence="3">Uncharacterized protein LOC127750546 isoform X2</fullName>
    </submittedName>
</protein>
<dbReference type="AlphaFoldDB" id="A0A9C6XRK4"/>